<reference evidence="2" key="1">
    <citation type="journal article" date="2012" name="Proc. Natl. Acad. Sci. U.S.A.">
        <title>Antigenic diversity is generated by distinct evolutionary mechanisms in African trypanosome species.</title>
        <authorList>
            <person name="Jackson A.P."/>
            <person name="Berry A."/>
            <person name="Aslett M."/>
            <person name="Allison H.C."/>
            <person name="Burton P."/>
            <person name="Vavrova-Anderson J."/>
            <person name="Brown R."/>
            <person name="Browne H."/>
            <person name="Corton N."/>
            <person name="Hauser H."/>
            <person name="Gamble J."/>
            <person name="Gilderthorp R."/>
            <person name="Marcello L."/>
            <person name="McQuillan J."/>
            <person name="Otto T.D."/>
            <person name="Quail M.A."/>
            <person name="Sanders M.J."/>
            <person name="van Tonder A."/>
            <person name="Ginger M.L."/>
            <person name="Field M.C."/>
            <person name="Barry J.D."/>
            <person name="Hertz-Fowler C."/>
            <person name="Berriman M."/>
        </authorList>
    </citation>
    <scope>NUCLEOTIDE SEQUENCE</scope>
    <source>
        <strain evidence="2">Y486</strain>
    </source>
</reference>
<feature type="transmembrane region" description="Helical" evidence="1">
    <location>
        <begin position="90"/>
        <end position="108"/>
    </location>
</feature>
<gene>
    <name evidence="2" type="ORF">TVY486_1110880</name>
</gene>
<keyword evidence="1" id="KW-0812">Transmembrane</keyword>
<dbReference type="EMBL" id="HE573027">
    <property type="protein sequence ID" value="CCC53604.1"/>
    <property type="molecule type" value="Genomic_DNA"/>
</dbReference>
<protein>
    <submittedName>
        <fullName evidence="2">Uncharacterized protein</fullName>
    </submittedName>
</protein>
<name>G0UCP4_TRYVY</name>
<keyword evidence="1" id="KW-0472">Membrane</keyword>
<evidence type="ECO:0000313" key="2">
    <source>
        <dbReference type="EMBL" id="CCC53604.1"/>
    </source>
</evidence>
<proteinExistence type="predicted"/>
<sequence>MLSFYRANKPQHHSFLAFASFFLYLQSVLGSYIVPFLRRMLPRKFIRRRERLRPASFYSACGGASFYLFKFLMLRSLIPESAAFSTGMALSAYFSFSLLLSLVSVRIFPSDGVWGGSVFSIHFFPVFEPFALTVEERACGRRMHSN</sequence>
<feature type="transmembrane region" description="Helical" evidence="1">
    <location>
        <begin position="15"/>
        <end position="37"/>
    </location>
</feature>
<accession>G0UCP4</accession>
<feature type="transmembrane region" description="Helical" evidence="1">
    <location>
        <begin position="57"/>
        <end position="78"/>
    </location>
</feature>
<keyword evidence="1" id="KW-1133">Transmembrane helix</keyword>
<evidence type="ECO:0000256" key="1">
    <source>
        <dbReference type="SAM" id="Phobius"/>
    </source>
</evidence>
<dbReference type="VEuPathDB" id="TriTrypDB:TvY486_1110880"/>
<organism evidence="2">
    <name type="scientific">Trypanosoma vivax (strain Y486)</name>
    <dbReference type="NCBI Taxonomy" id="1055687"/>
    <lineage>
        <taxon>Eukaryota</taxon>
        <taxon>Discoba</taxon>
        <taxon>Euglenozoa</taxon>
        <taxon>Kinetoplastea</taxon>
        <taxon>Metakinetoplastina</taxon>
        <taxon>Trypanosomatida</taxon>
        <taxon>Trypanosomatidae</taxon>
        <taxon>Trypanosoma</taxon>
        <taxon>Duttonella</taxon>
    </lineage>
</organism>
<dbReference type="AlphaFoldDB" id="G0UCP4"/>